<feature type="domain" description="ABC-2 type transporter transmembrane" evidence="7">
    <location>
        <begin position="23"/>
        <end position="158"/>
    </location>
</feature>
<accession>A0A1L7D6S5</accession>
<dbReference type="PANTHER" id="PTHR43077">
    <property type="entry name" value="TRANSPORT PERMEASE YVFS-RELATED"/>
    <property type="match status" value="1"/>
</dbReference>
<dbReference type="Proteomes" id="UP000185491">
    <property type="component" value="Chromosome"/>
</dbReference>
<dbReference type="InterPro" id="IPR051328">
    <property type="entry name" value="T7SS_ABC-Transporter"/>
</dbReference>
<gene>
    <name evidence="8" type="ORF">CPHO_05530</name>
</gene>
<evidence type="ECO:0000256" key="2">
    <source>
        <dbReference type="ARBA" id="ARBA00022692"/>
    </source>
</evidence>
<dbReference type="OrthoDB" id="9811483at2"/>
<evidence type="ECO:0000313" key="8">
    <source>
        <dbReference type="EMBL" id="APT93693.1"/>
    </source>
</evidence>
<feature type="transmembrane region" description="Helical" evidence="5">
    <location>
        <begin position="542"/>
        <end position="562"/>
    </location>
</feature>
<dbReference type="NCBIfam" id="TIGR03057">
    <property type="entry name" value="xxxLxxG_by_4"/>
    <property type="match status" value="2"/>
</dbReference>
<dbReference type="KEGG" id="cpho:CPHO_05530"/>
<keyword evidence="4 5" id="KW-0472">Membrane</keyword>
<feature type="transmembrane region" description="Helical" evidence="5">
    <location>
        <begin position="21"/>
        <end position="42"/>
    </location>
</feature>
<proteinExistence type="predicted"/>
<dbReference type="EMBL" id="CP009249">
    <property type="protein sequence ID" value="APT93693.1"/>
    <property type="molecule type" value="Genomic_DNA"/>
</dbReference>
<feature type="transmembrane region" description="Helical" evidence="5">
    <location>
        <begin position="469"/>
        <end position="490"/>
    </location>
</feature>
<feature type="transmembrane region" description="Helical" evidence="5">
    <location>
        <begin position="633"/>
        <end position="655"/>
    </location>
</feature>
<evidence type="ECO:0000313" key="9">
    <source>
        <dbReference type="Proteomes" id="UP000185491"/>
    </source>
</evidence>
<reference evidence="8 9" key="1">
    <citation type="submission" date="2014-08" db="EMBL/GenBank/DDBJ databases">
        <title>Complete genome sequence of Corynebacterium phocae M408/89/1(T)(=DSM 44612(T)), isolated from the common seal (Phoca vitulina).</title>
        <authorList>
            <person name="Ruckert C."/>
            <person name="Albersmeier A."/>
            <person name="Winkler A."/>
            <person name="Kalinowski J."/>
        </authorList>
    </citation>
    <scope>NUCLEOTIDE SEQUENCE [LARGE SCALE GENOMIC DNA]</scope>
    <source>
        <strain evidence="8 9">M408/89/1</strain>
    </source>
</reference>
<organism evidence="8 9">
    <name type="scientific">Corynebacterium phocae</name>
    <dbReference type="NCBI Taxonomy" id="161895"/>
    <lineage>
        <taxon>Bacteria</taxon>
        <taxon>Bacillati</taxon>
        <taxon>Actinomycetota</taxon>
        <taxon>Actinomycetes</taxon>
        <taxon>Mycobacteriales</taxon>
        <taxon>Corynebacteriaceae</taxon>
        <taxon>Corynebacterium</taxon>
    </lineage>
</organism>
<dbReference type="InterPro" id="IPR013525">
    <property type="entry name" value="ABC2_TM"/>
</dbReference>
<dbReference type="SUPFAM" id="SSF101967">
    <property type="entry name" value="Adhesin YadA, collagen-binding domain"/>
    <property type="match status" value="1"/>
</dbReference>
<dbReference type="InterPro" id="IPR017501">
    <property type="entry name" value="Phage_infect_YhgE_C"/>
</dbReference>
<dbReference type="NCBIfam" id="TIGR03061">
    <property type="entry name" value="pip_yhgE_Nterm"/>
    <property type="match status" value="1"/>
</dbReference>
<dbReference type="NCBIfam" id="TIGR03062">
    <property type="entry name" value="pip_yhgE_Cterm"/>
    <property type="match status" value="1"/>
</dbReference>
<evidence type="ECO:0000256" key="1">
    <source>
        <dbReference type="ARBA" id="ARBA00004141"/>
    </source>
</evidence>
<keyword evidence="9" id="KW-1185">Reference proteome</keyword>
<name>A0A1L7D6S5_9CORY</name>
<sequence length="672" mass="70902">MNLTHVGSELRRFGRGKLPPVALLVIILLPLLFGGLFVWSYWDPVGRIHKLPVAYVNSDEGAEGMNAGEQITQKLLASNRVTFTQVTAEQARAGVADGTYYFAVEIPSDFSAAVASVKGDNPHHATVHTTFNNDNGLIATTLGNQVVTVVLDTVNAKLGEKVTDNLLVGFTTIGDGLDKAADGAGRLSEGGDRALDGAKKVAAGTQRLQENLDTANHGAATLADGAAQLDAGTKRAANGADQLAAGLEQLDAATARLGEGAGQISGGVDQIGALADEVTRVQEQLLVPLVNVSTELKRTNIPVALDLARQVDGTIWQLRREGLGPAAEITTNLARLREGAAEISRQLSDPTAEYAGGVDRAARASQELAAGLHQLEDGTSRLVVGTNSLADGTSKLTAGAQQLTVGANALVDGLVELDEGSGELALKLTEATNKVPRFADAKRSRYAEVMSTPVNQEQQADTLSLFGEGLAPVFISLGLFMGSTVTWMLLRPVQRRAVDSGTAPVRVVLASYLPALAIGLSQATVMFLVQKLALGLHASHELGMWLAMCLTAATFQMMTLGINSALGATVGRVICICLMSLQIVSSGGLYPPETQPAFLRWFHTFDPMTYSVQIIRQMIFHIGTPGTTADHRLLTGVLALLAVLALFALLAVVGARKSRRWVLKDLHPEVAV</sequence>
<comment type="subcellular location">
    <subcellularLocation>
        <location evidence="1">Membrane</location>
        <topology evidence="1">Multi-pass membrane protein</topology>
    </subcellularLocation>
</comment>
<evidence type="ECO:0000256" key="5">
    <source>
        <dbReference type="SAM" id="Phobius"/>
    </source>
</evidence>
<evidence type="ECO:0000256" key="4">
    <source>
        <dbReference type="ARBA" id="ARBA00023136"/>
    </source>
</evidence>
<dbReference type="STRING" id="161895.CPHO_05530"/>
<dbReference type="GO" id="GO:0016020">
    <property type="term" value="C:membrane"/>
    <property type="evidence" value="ECO:0007669"/>
    <property type="project" value="UniProtKB-SubCell"/>
</dbReference>
<evidence type="ECO:0000259" key="7">
    <source>
        <dbReference type="Pfam" id="PF12698"/>
    </source>
</evidence>
<keyword evidence="2 5" id="KW-0812">Transmembrane</keyword>
<evidence type="ECO:0000259" key="6">
    <source>
        <dbReference type="Pfam" id="PF01061"/>
    </source>
</evidence>
<feature type="domain" description="ABC-2 type transporter transmembrane" evidence="6">
    <location>
        <begin position="473"/>
        <end position="620"/>
    </location>
</feature>
<dbReference type="PANTHER" id="PTHR43077:SF10">
    <property type="entry name" value="TRANSPORT PERMEASE PROTEIN"/>
    <property type="match status" value="1"/>
</dbReference>
<dbReference type="InterPro" id="IPR023908">
    <property type="entry name" value="xxxLxxG_rpt"/>
</dbReference>
<feature type="transmembrane region" description="Helical" evidence="5">
    <location>
        <begin position="569"/>
        <end position="590"/>
    </location>
</feature>
<dbReference type="InterPro" id="IPR017500">
    <property type="entry name" value="Phage_infect_YhgE_N"/>
</dbReference>
<dbReference type="AlphaFoldDB" id="A0A1L7D6S5"/>
<feature type="transmembrane region" description="Helical" evidence="5">
    <location>
        <begin position="511"/>
        <end position="530"/>
    </location>
</feature>
<dbReference type="Gene3D" id="3.40.1710.10">
    <property type="entry name" value="abc type-2 transporter like domain"/>
    <property type="match status" value="1"/>
</dbReference>
<protein>
    <submittedName>
        <fullName evidence="8">Membrane protein</fullName>
    </submittedName>
</protein>
<dbReference type="Pfam" id="PF12698">
    <property type="entry name" value="ABC2_membrane_3"/>
    <property type="match status" value="1"/>
</dbReference>
<evidence type="ECO:0000256" key="3">
    <source>
        <dbReference type="ARBA" id="ARBA00022989"/>
    </source>
</evidence>
<dbReference type="InterPro" id="IPR011049">
    <property type="entry name" value="Serralysin-like_metalloprot_C"/>
</dbReference>
<dbReference type="GO" id="GO:0140359">
    <property type="term" value="F:ABC-type transporter activity"/>
    <property type="evidence" value="ECO:0007669"/>
    <property type="project" value="InterPro"/>
</dbReference>
<dbReference type="Pfam" id="PF01061">
    <property type="entry name" value="ABC2_membrane"/>
    <property type="match status" value="1"/>
</dbReference>
<keyword evidence="3 5" id="KW-1133">Transmembrane helix</keyword>